<name>A0AA97FJN7_9MICO</name>
<dbReference type="EMBL" id="CP118157">
    <property type="protein sequence ID" value="WOF24503.1"/>
    <property type="molecule type" value="Genomic_DNA"/>
</dbReference>
<feature type="region of interest" description="Disordered" evidence="1">
    <location>
        <begin position="216"/>
        <end position="240"/>
    </location>
</feature>
<organism evidence="2 3">
    <name type="scientific">Microbacterium betulae</name>
    <dbReference type="NCBI Taxonomy" id="2981139"/>
    <lineage>
        <taxon>Bacteria</taxon>
        <taxon>Bacillati</taxon>
        <taxon>Actinomycetota</taxon>
        <taxon>Actinomycetes</taxon>
        <taxon>Micrococcales</taxon>
        <taxon>Microbacteriaceae</taxon>
        <taxon>Microbacterium</taxon>
    </lineage>
</organism>
<reference evidence="2 3" key="1">
    <citation type="submission" date="2023-02" db="EMBL/GenBank/DDBJ databases">
        <title>Microbacterium betulae sp. nov., isolated from birch wood.</title>
        <authorList>
            <person name="Pasciak M."/>
            <person name="Pawlik K.J."/>
            <person name="Martynowski D."/>
            <person name="Laczmanski L."/>
            <person name="Ciekot J."/>
            <person name="Szponar B."/>
            <person name="Wojcik-Fatla A."/>
            <person name="Mackiewicz B."/>
            <person name="Farian E."/>
            <person name="Cholewa G."/>
            <person name="Cholewa A."/>
            <person name="Dutkiewicz J."/>
        </authorList>
    </citation>
    <scope>NUCLEOTIDE SEQUENCE [LARGE SCALE GENOMIC DNA]</scope>
    <source>
        <strain evidence="2 3">AB</strain>
    </source>
</reference>
<dbReference type="KEGG" id="mbet:N8K70_07520"/>
<proteinExistence type="predicted"/>
<gene>
    <name evidence="2" type="ORF">N8K70_07520</name>
</gene>
<accession>A0AA97FJN7</accession>
<dbReference type="AlphaFoldDB" id="A0AA97FJN7"/>
<evidence type="ECO:0000313" key="2">
    <source>
        <dbReference type="EMBL" id="WOF24503.1"/>
    </source>
</evidence>
<evidence type="ECO:0000256" key="1">
    <source>
        <dbReference type="SAM" id="MobiDB-lite"/>
    </source>
</evidence>
<sequence length="448" mass="46341">MSWEDVLAGTAPVGTEPTGAYRHIRHAAEGPVAGALTACGDDLLVLAHAARLDDWEGWRHAGAQHVLAPVDLVRLVDGHAVVLPLCDVRLDGWIARRAARGPALGGGEIVTLAVSLIRGTQEAWTGRGGDEPGPVGTWWISSDARPLFAHGDGEPVETAASRAIATVAGSCADRVLRRVLDEIPAVLARPRGLHRTAPELEEKLFEACAPRALVLEGPDGGSGATSPLSDDDETAGGLVAAGGRRRGRALGELVERHLDAGVGELVADAWDGLRGSWDELRARRARGRGSPSPRANGRRAPLLVGLAAAGAVLVAGALWPEGDDGEDSGGAAASVRGAETAARPDPSETQGVAAGDGSVHRETSVEESAAGEAPHADARSPSEEETPEEAALRLVEGAEPSSTALVDDFGDVAVTRVEVGDSTQHVVLERVDGVWRVRQVYDTAKGAG</sequence>
<keyword evidence="3" id="KW-1185">Reference proteome</keyword>
<feature type="region of interest" description="Disordered" evidence="1">
    <location>
        <begin position="322"/>
        <end position="390"/>
    </location>
</feature>
<protein>
    <submittedName>
        <fullName evidence="2">Uncharacterized protein</fullName>
    </submittedName>
</protein>
<dbReference type="Proteomes" id="UP001305498">
    <property type="component" value="Chromosome"/>
</dbReference>
<dbReference type="RefSeq" id="WP_317140976.1">
    <property type="nucleotide sequence ID" value="NZ_CP118157.1"/>
</dbReference>
<evidence type="ECO:0000313" key="3">
    <source>
        <dbReference type="Proteomes" id="UP001305498"/>
    </source>
</evidence>